<evidence type="ECO:0000313" key="2">
    <source>
        <dbReference type="EMBL" id="EEG26120.1"/>
    </source>
</evidence>
<accession>C0E5S1</accession>
<dbReference type="Proteomes" id="UP000006247">
    <property type="component" value="Unassembled WGS sequence"/>
</dbReference>
<evidence type="ECO:0000256" key="1">
    <source>
        <dbReference type="SAM" id="Phobius"/>
    </source>
</evidence>
<keyword evidence="1" id="KW-0472">Membrane</keyword>
<protein>
    <submittedName>
        <fullName evidence="2">Uncharacterized protein</fullName>
    </submittedName>
</protein>
<dbReference type="EMBL" id="ACEB01000037">
    <property type="protein sequence ID" value="EEG26120.1"/>
    <property type="molecule type" value="Genomic_DNA"/>
</dbReference>
<dbReference type="HOGENOM" id="CLU_2583785_0_0_11"/>
<comment type="caution">
    <text evidence="2">The sequence shown here is derived from an EMBL/GenBank/DDBJ whole genome shotgun (WGS) entry which is preliminary data.</text>
</comment>
<proteinExistence type="predicted"/>
<evidence type="ECO:0000313" key="3">
    <source>
        <dbReference type="Proteomes" id="UP000006247"/>
    </source>
</evidence>
<sequence length="80" mass="8210">MESDGLMASDDDGVMASDGVFDMDIAGDMAGADAGDIAPVLSHATRPVAASPNAQAMAINLRLVMIISLSYVVAAVIWRS</sequence>
<gene>
    <name evidence="2" type="ORF">CORMATOL_02353</name>
</gene>
<organism evidence="2 3">
    <name type="scientific">Corynebacterium matruchotii ATCC 33806</name>
    <dbReference type="NCBI Taxonomy" id="566549"/>
    <lineage>
        <taxon>Bacteria</taxon>
        <taxon>Bacillati</taxon>
        <taxon>Actinomycetota</taxon>
        <taxon>Actinomycetes</taxon>
        <taxon>Mycobacteriales</taxon>
        <taxon>Corynebacteriaceae</taxon>
        <taxon>Corynebacterium</taxon>
    </lineage>
</organism>
<keyword evidence="1" id="KW-1133">Transmembrane helix</keyword>
<reference evidence="2 3" key="1">
    <citation type="submission" date="2009-01" db="EMBL/GenBank/DDBJ databases">
        <authorList>
            <person name="Fulton L."/>
            <person name="Clifton S."/>
            <person name="Chinwalla A.T."/>
            <person name="Mitreva M."/>
            <person name="Sodergren E."/>
            <person name="Weinstock G."/>
            <person name="Clifton S."/>
            <person name="Dooling D.J."/>
            <person name="Fulton B."/>
            <person name="Minx P."/>
            <person name="Pepin K.H."/>
            <person name="Johnson M."/>
            <person name="Bhonagiri V."/>
            <person name="Nash W.E."/>
            <person name="Mardis E.R."/>
            <person name="Wilson R.K."/>
        </authorList>
    </citation>
    <scope>NUCLEOTIDE SEQUENCE [LARGE SCALE GENOMIC DNA]</scope>
    <source>
        <strain evidence="2 3">ATCC 33806</strain>
    </source>
</reference>
<name>C0E5S1_9CORY</name>
<keyword evidence="1" id="KW-0812">Transmembrane</keyword>
<feature type="transmembrane region" description="Helical" evidence="1">
    <location>
        <begin position="59"/>
        <end position="78"/>
    </location>
</feature>
<dbReference type="AlphaFoldDB" id="C0E5S1"/>